<comment type="subcellular location">
    <subcellularLocation>
        <location evidence="1">Membrane</location>
    </subcellularLocation>
</comment>
<feature type="region of interest" description="Disordered" evidence="4">
    <location>
        <begin position="477"/>
        <end position="565"/>
    </location>
</feature>
<evidence type="ECO:0000256" key="1">
    <source>
        <dbReference type="ARBA" id="ARBA00004370"/>
    </source>
</evidence>
<dbReference type="GO" id="GO:0004888">
    <property type="term" value="F:transmembrane signaling receptor activity"/>
    <property type="evidence" value="ECO:0007669"/>
    <property type="project" value="TreeGrafter"/>
</dbReference>
<accession>A0A8C4RTZ7</accession>
<dbReference type="InterPro" id="IPR013106">
    <property type="entry name" value="Ig_V-set"/>
</dbReference>
<evidence type="ECO:0000256" key="5">
    <source>
        <dbReference type="SAM" id="Phobius"/>
    </source>
</evidence>
<dbReference type="PROSITE" id="PS50835">
    <property type="entry name" value="IG_LIKE"/>
    <property type="match status" value="3"/>
</dbReference>
<evidence type="ECO:0000313" key="8">
    <source>
        <dbReference type="Proteomes" id="UP000694620"/>
    </source>
</evidence>
<name>A0A8C4RTZ7_ERPCA</name>
<keyword evidence="8" id="KW-1185">Reference proteome</keyword>
<feature type="compositionally biased region" description="Polar residues" evidence="4">
    <location>
        <begin position="555"/>
        <end position="565"/>
    </location>
</feature>
<dbReference type="Proteomes" id="UP000694620">
    <property type="component" value="Chromosome 3"/>
</dbReference>
<dbReference type="PANTHER" id="PTHR11860:SF87">
    <property type="entry name" value="CMRF35-LIKE MOLECULE 8"/>
    <property type="match status" value="1"/>
</dbReference>
<feature type="domain" description="Ig-like" evidence="6">
    <location>
        <begin position="219"/>
        <end position="321"/>
    </location>
</feature>
<dbReference type="InterPro" id="IPR036179">
    <property type="entry name" value="Ig-like_dom_sf"/>
</dbReference>
<reference evidence="7" key="1">
    <citation type="submission" date="2021-06" db="EMBL/GenBank/DDBJ databases">
        <authorList>
            <consortium name="Wellcome Sanger Institute Data Sharing"/>
        </authorList>
    </citation>
    <scope>NUCLEOTIDE SEQUENCE [LARGE SCALE GENOMIC DNA]</scope>
</reference>
<dbReference type="Pfam" id="PF07686">
    <property type="entry name" value="V-set"/>
    <property type="match status" value="3"/>
</dbReference>
<feature type="transmembrane region" description="Helical" evidence="5">
    <location>
        <begin position="365"/>
        <end position="386"/>
    </location>
</feature>
<dbReference type="InterPro" id="IPR013783">
    <property type="entry name" value="Ig-like_fold"/>
</dbReference>
<dbReference type="InterPro" id="IPR003599">
    <property type="entry name" value="Ig_sub"/>
</dbReference>
<dbReference type="SUPFAM" id="SSF48726">
    <property type="entry name" value="Immunoglobulin"/>
    <property type="match status" value="3"/>
</dbReference>
<evidence type="ECO:0000259" key="6">
    <source>
        <dbReference type="PROSITE" id="PS50835"/>
    </source>
</evidence>
<dbReference type="GO" id="GO:0005886">
    <property type="term" value="C:plasma membrane"/>
    <property type="evidence" value="ECO:0007669"/>
    <property type="project" value="TreeGrafter"/>
</dbReference>
<organism evidence="7 8">
    <name type="scientific">Erpetoichthys calabaricus</name>
    <name type="common">Rope fish</name>
    <name type="synonym">Calamoichthys calabaricus</name>
    <dbReference type="NCBI Taxonomy" id="27687"/>
    <lineage>
        <taxon>Eukaryota</taxon>
        <taxon>Metazoa</taxon>
        <taxon>Chordata</taxon>
        <taxon>Craniata</taxon>
        <taxon>Vertebrata</taxon>
        <taxon>Euteleostomi</taxon>
        <taxon>Actinopterygii</taxon>
        <taxon>Polypteriformes</taxon>
        <taxon>Polypteridae</taxon>
        <taxon>Erpetoichthys</taxon>
    </lineage>
</organism>
<dbReference type="InterPro" id="IPR050671">
    <property type="entry name" value="CD300_family_receptors"/>
</dbReference>
<reference evidence="7" key="2">
    <citation type="submission" date="2025-08" db="UniProtKB">
        <authorList>
            <consortium name="Ensembl"/>
        </authorList>
    </citation>
    <scope>IDENTIFICATION</scope>
</reference>
<dbReference type="AlphaFoldDB" id="A0A8C4RTZ7"/>
<proteinExistence type="predicted"/>
<dbReference type="GeneTree" id="ENSGT00950000182977"/>
<reference evidence="7" key="3">
    <citation type="submission" date="2025-09" db="UniProtKB">
        <authorList>
            <consortium name="Ensembl"/>
        </authorList>
    </citation>
    <scope>IDENTIFICATION</scope>
</reference>
<protein>
    <recommendedName>
        <fullName evidence="6">Ig-like domain-containing protein</fullName>
    </recommendedName>
</protein>
<sequence>MYACGISDPLYNMEISSSVELVLHTDIKGDPKVTAAVGKKVVMTCEYAKKYKDSKKYWCKTNPKRCFYQSHYYQQIVHDDKWNYLFTLQIPWVEVTDAGSYECLIQNSRNAFLFFKVELAVIDYPIFTEPKNVTEYRGKSIKIKCHYSQTYNSAAKIWCKEERGGCTPLASSQYPQARVAFEDDRESGTLIVTMYDLTVNDTGCYKCTTSWPNKQIYCPVKLQVLDLEILKVQNTVEKTVGSPVMMECYYKPQYVEYEKYWCKLEMNGKCQSVNSNRDEQKRWEINDKTNNYTLTLYTRTLTMEDAGQYQCGIRRSEYPIDTVQVQLRVLPAKVEDTTINQQHEDFNQTTNSGTRIIAWFNENKIFLIIIGVLLVLILIIVVLLIAKMIRRRVRLTHNDKDNSFGVRLRNVQNTPAVYPTVQSSQQMASIGTSVDIEESSSDSSECPEDTPVVRNKERCNDDYVNVDKELCKEDDDYVNMVSSDGGRPESKGSPKLTCDYVNVEPLDSSESEEEEEEEKKEEVDKEPESSDLNPSRRLYKLQKRQQSDSSDSEGDTVQYTQIVFQ</sequence>
<feature type="compositionally biased region" description="Acidic residues" evidence="4">
    <location>
        <begin position="435"/>
        <end position="448"/>
    </location>
</feature>
<keyword evidence="3 5" id="KW-0472">Membrane</keyword>
<evidence type="ECO:0000256" key="4">
    <source>
        <dbReference type="SAM" id="MobiDB-lite"/>
    </source>
</evidence>
<evidence type="ECO:0000313" key="7">
    <source>
        <dbReference type="Ensembl" id="ENSECRP00000007600.1"/>
    </source>
</evidence>
<dbReference type="CDD" id="cd05716">
    <property type="entry name" value="IgV_pIgR_like"/>
    <property type="match status" value="1"/>
</dbReference>
<evidence type="ECO:0000256" key="2">
    <source>
        <dbReference type="ARBA" id="ARBA00022692"/>
    </source>
</evidence>
<evidence type="ECO:0000256" key="3">
    <source>
        <dbReference type="ARBA" id="ARBA00023136"/>
    </source>
</evidence>
<keyword evidence="2 5" id="KW-0812">Transmembrane</keyword>
<gene>
    <name evidence="7" type="primary">LOC114647973</name>
</gene>
<dbReference type="InterPro" id="IPR007110">
    <property type="entry name" value="Ig-like_dom"/>
</dbReference>
<dbReference type="SMART" id="SM00409">
    <property type="entry name" value="IG"/>
    <property type="match status" value="3"/>
</dbReference>
<feature type="compositionally biased region" description="Acidic residues" evidence="4">
    <location>
        <begin position="507"/>
        <end position="519"/>
    </location>
</feature>
<feature type="domain" description="Ig-like" evidence="6">
    <location>
        <begin position="125"/>
        <end position="210"/>
    </location>
</feature>
<dbReference type="PANTHER" id="PTHR11860">
    <property type="entry name" value="POLYMERIC-IMMUNOGLOBULIN RECEPTOR"/>
    <property type="match status" value="1"/>
</dbReference>
<feature type="compositionally biased region" description="Polar residues" evidence="4">
    <location>
        <begin position="422"/>
        <end position="432"/>
    </location>
</feature>
<feature type="region of interest" description="Disordered" evidence="4">
    <location>
        <begin position="422"/>
        <end position="454"/>
    </location>
</feature>
<dbReference type="Ensembl" id="ENSECRT00000007722.1">
    <property type="protein sequence ID" value="ENSECRP00000007600.1"/>
    <property type="gene ID" value="ENSECRG00000005059.1"/>
</dbReference>
<feature type="domain" description="Ig-like" evidence="6">
    <location>
        <begin position="9"/>
        <end position="120"/>
    </location>
</feature>
<dbReference type="Gene3D" id="2.60.40.10">
    <property type="entry name" value="Immunoglobulins"/>
    <property type="match status" value="3"/>
</dbReference>
<keyword evidence="5" id="KW-1133">Transmembrane helix</keyword>